<feature type="domain" description="PAC" evidence="14">
    <location>
        <begin position="324"/>
        <end position="376"/>
    </location>
</feature>
<evidence type="ECO:0000259" key="11">
    <source>
        <dbReference type="PROSITE" id="PS50109"/>
    </source>
</evidence>
<keyword evidence="17" id="KW-1185">Reference proteome</keyword>
<evidence type="ECO:0000256" key="1">
    <source>
        <dbReference type="ARBA" id="ARBA00000085"/>
    </source>
</evidence>
<evidence type="ECO:0000259" key="15">
    <source>
        <dbReference type="PROSITE" id="PS50924"/>
    </source>
</evidence>
<dbReference type="PRINTS" id="PR00344">
    <property type="entry name" value="BCTRLSENSOR"/>
</dbReference>
<dbReference type="PROSITE" id="PS50924">
    <property type="entry name" value="MHYT"/>
    <property type="match status" value="1"/>
</dbReference>
<feature type="domain" description="PAS" evidence="13">
    <location>
        <begin position="250"/>
        <end position="321"/>
    </location>
</feature>
<dbReference type="PROSITE" id="PS50113">
    <property type="entry name" value="PAC"/>
    <property type="match status" value="1"/>
</dbReference>
<dbReference type="PANTHER" id="PTHR43065">
    <property type="entry name" value="SENSOR HISTIDINE KINASE"/>
    <property type="match status" value="1"/>
</dbReference>
<dbReference type="SUPFAM" id="SSF52172">
    <property type="entry name" value="CheY-like"/>
    <property type="match status" value="1"/>
</dbReference>
<dbReference type="SMART" id="SM00091">
    <property type="entry name" value="PAS"/>
    <property type="match status" value="1"/>
</dbReference>
<dbReference type="Gene3D" id="1.10.287.130">
    <property type="match status" value="1"/>
</dbReference>
<dbReference type="InterPro" id="IPR036890">
    <property type="entry name" value="HATPase_C_sf"/>
</dbReference>
<dbReference type="InterPro" id="IPR004358">
    <property type="entry name" value="Sig_transdc_His_kin-like_C"/>
</dbReference>
<dbReference type="InterPro" id="IPR001789">
    <property type="entry name" value="Sig_transdc_resp-reg_receiver"/>
</dbReference>
<evidence type="ECO:0000256" key="3">
    <source>
        <dbReference type="ARBA" id="ARBA00022553"/>
    </source>
</evidence>
<feature type="transmembrane region" description="Helical" evidence="10">
    <location>
        <begin position="172"/>
        <end position="194"/>
    </location>
</feature>
<evidence type="ECO:0000313" key="16">
    <source>
        <dbReference type="EMBL" id="MFC5069973.1"/>
    </source>
</evidence>
<feature type="transmembrane region" description="Helical" evidence="10">
    <location>
        <begin position="42"/>
        <end position="67"/>
    </location>
</feature>
<dbReference type="InterPro" id="IPR003594">
    <property type="entry name" value="HATPase_dom"/>
</dbReference>
<dbReference type="SMART" id="SM00387">
    <property type="entry name" value="HATPase_c"/>
    <property type="match status" value="1"/>
</dbReference>
<evidence type="ECO:0000256" key="7">
    <source>
        <dbReference type="ARBA" id="ARBA00022840"/>
    </source>
</evidence>
<evidence type="ECO:0000313" key="17">
    <source>
        <dbReference type="Proteomes" id="UP001595796"/>
    </source>
</evidence>
<dbReference type="InterPro" id="IPR000700">
    <property type="entry name" value="PAS-assoc_C"/>
</dbReference>
<evidence type="ECO:0000259" key="12">
    <source>
        <dbReference type="PROSITE" id="PS50110"/>
    </source>
</evidence>
<name>A0ABV9Z7S7_9HYPH</name>
<evidence type="ECO:0000256" key="2">
    <source>
        <dbReference type="ARBA" id="ARBA00012438"/>
    </source>
</evidence>
<feature type="transmembrane region" description="Helical" evidence="10">
    <location>
        <begin position="105"/>
        <end position="129"/>
    </location>
</feature>
<keyword evidence="6" id="KW-0418">Kinase</keyword>
<dbReference type="PANTHER" id="PTHR43065:SF49">
    <property type="entry name" value="HISTIDINE KINASE"/>
    <property type="match status" value="1"/>
</dbReference>
<dbReference type="Gene3D" id="3.40.50.2300">
    <property type="match status" value="1"/>
</dbReference>
<organism evidence="16 17">
    <name type="scientific">Flaviflagellibacter deserti</name>
    <dbReference type="NCBI Taxonomy" id="2267266"/>
    <lineage>
        <taxon>Bacteria</taxon>
        <taxon>Pseudomonadati</taxon>
        <taxon>Pseudomonadota</taxon>
        <taxon>Alphaproteobacteria</taxon>
        <taxon>Hyphomicrobiales</taxon>
        <taxon>Flaviflagellibacter</taxon>
    </lineage>
</organism>
<evidence type="ECO:0000256" key="10">
    <source>
        <dbReference type="PROSITE-ProRule" id="PRU00244"/>
    </source>
</evidence>
<keyword evidence="4" id="KW-0808">Transferase</keyword>
<feature type="transmembrane region" description="Helical" evidence="10">
    <location>
        <begin position="79"/>
        <end position="98"/>
    </location>
</feature>
<dbReference type="PROSITE" id="PS50110">
    <property type="entry name" value="RESPONSE_REGULATORY"/>
    <property type="match status" value="1"/>
</dbReference>
<dbReference type="SUPFAM" id="SSF55874">
    <property type="entry name" value="ATPase domain of HSP90 chaperone/DNA topoisomerase II/histidine kinase"/>
    <property type="match status" value="1"/>
</dbReference>
<protein>
    <recommendedName>
        <fullName evidence="2">histidine kinase</fullName>
        <ecNumber evidence="2">2.7.13.3</ecNumber>
    </recommendedName>
</protein>
<dbReference type="SUPFAM" id="SSF55785">
    <property type="entry name" value="PYP-like sensor domain (PAS domain)"/>
    <property type="match status" value="1"/>
</dbReference>
<dbReference type="InterPro" id="IPR003661">
    <property type="entry name" value="HisK_dim/P_dom"/>
</dbReference>
<comment type="catalytic activity">
    <reaction evidence="1">
        <text>ATP + protein L-histidine = ADP + protein N-phospho-L-histidine.</text>
        <dbReference type="EC" id="2.7.13.3"/>
    </reaction>
</comment>
<feature type="modified residue" description="4-aspartylphosphate" evidence="9">
    <location>
        <position position="680"/>
    </location>
</feature>
<evidence type="ECO:0000259" key="13">
    <source>
        <dbReference type="PROSITE" id="PS50112"/>
    </source>
</evidence>
<feature type="domain" description="MHYT" evidence="15">
    <location>
        <begin position="7"/>
        <end position="195"/>
    </location>
</feature>
<evidence type="ECO:0000256" key="6">
    <source>
        <dbReference type="ARBA" id="ARBA00022777"/>
    </source>
</evidence>
<evidence type="ECO:0000259" key="14">
    <source>
        <dbReference type="PROSITE" id="PS50113"/>
    </source>
</evidence>
<dbReference type="InterPro" id="IPR005467">
    <property type="entry name" value="His_kinase_dom"/>
</dbReference>
<dbReference type="InterPro" id="IPR013767">
    <property type="entry name" value="PAS_fold"/>
</dbReference>
<dbReference type="InterPro" id="IPR035965">
    <property type="entry name" value="PAS-like_dom_sf"/>
</dbReference>
<evidence type="ECO:0000256" key="5">
    <source>
        <dbReference type="ARBA" id="ARBA00022741"/>
    </source>
</evidence>
<dbReference type="NCBIfam" id="TIGR00229">
    <property type="entry name" value="sensory_box"/>
    <property type="match status" value="1"/>
</dbReference>
<evidence type="ECO:0000256" key="9">
    <source>
        <dbReference type="PROSITE-ProRule" id="PRU00169"/>
    </source>
</evidence>
<feature type="transmembrane region" description="Helical" evidence="10">
    <location>
        <begin position="214"/>
        <end position="235"/>
    </location>
</feature>
<keyword evidence="10" id="KW-0812">Transmembrane</keyword>
<keyword evidence="5" id="KW-0547">Nucleotide-binding</keyword>
<dbReference type="Gene3D" id="3.30.565.10">
    <property type="entry name" value="Histidine kinase-like ATPase, C-terminal domain"/>
    <property type="match status" value="1"/>
</dbReference>
<keyword evidence="10" id="KW-0472">Membrane</keyword>
<dbReference type="Gene3D" id="3.30.450.20">
    <property type="entry name" value="PAS domain"/>
    <property type="match status" value="1"/>
</dbReference>
<proteinExistence type="predicted"/>
<reference evidence="17" key="1">
    <citation type="journal article" date="2019" name="Int. J. Syst. Evol. Microbiol.">
        <title>The Global Catalogue of Microorganisms (GCM) 10K type strain sequencing project: providing services to taxonomists for standard genome sequencing and annotation.</title>
        <authorList>
            <consortium name="The Broad Institute Genomics Platform"/>
            <consortium name="The Broad Institute Genome Sequencing Center for Infectious Disease"/>
            <person name="Wu L."/>
            <person name="Ma J."/>
        </authorList>
    </citation>
    <scope>NUCLEOTIDE SEQUENCE [LARGE SCALE GENOMIC DNA]</scope>
    <source>
        <strain evidence="17">CGMCC 1.16444</strain>
    </source>
</reference>
<keyword evidence="10" id="KW-1133">Transmembrane helix</keyword>
<comment type="caution">
    <text evidence="16">The sequence shown here is derived from an EMBL/GenBank/DDBJ whole genome shotgun (WGS) entry which is preliminary data.</text>
</comment>
<dbReference type="EC" id="2.7.13.3" evidence="2"/>
<sequence>MIVHGTHDGWLVALSVLVAIAASYTALDLASRIQNSIGRTRLSWLVTAAIAMGGGIWAMHFIAMLAFGMPMRVSYDVGLTIVSLLLPILVTGFGFFIVSQRPGSLFALLGSGLVMGIGIVLMHYMGMAAMRMPAALSYDRFWVAVSVLIAIGAATVALWLAGRDTSHKVRAIAAVVMGFAISGMHYTAMVAATFTGQHTVDRGHGAASIDQTVLALGLAALTFFILFLAWAAALFDRRFAAIAVREALAGEERFRNLYKRTPLPLFSLNASGLIDHVSEASEHLLGYERQDIMGQKLDRFMTPESAETYRSEDWPRLMAGHDLNDVNRHIMTKTGSILDACVSIKAERDACGQFLRGLGGIIDMTERRRTEAALVQAQKMEVVGQLTGGVAHDFNNLLMAITGNLELATKRTDDDTVARYLDRAQKAAFRGAKLTQQLLAFSRRQRLTAETVDVNTLIENTLGLMNATLGGMVRVQASLAPNLWPALADPTQLDLIVLNLAINARDAMPDGGIITVRTSNVTVPVRASATEAPPPGEHVMVAVSDTGTGMSPEVLGRVFEPFFTTKDVGKGSGLGLPQVLGLAKQLGGGIEIDTAPGKGTEVRVYFPRAKDIHDAKTGPTVEAPDLDVALRVLLVDDDEPVRQATAAMLLDMGCEVVEAVDGLGAIEIAEADRPDVVLMDEAMPGLTGSEAAARLRTTYPDLRIILISGFASSWQTPDKLGLPRLQKPFAGEELKAVLAGQSPGLGETTAA</sequence>
<dbReference type="SMART" id="SM00388">
    <property type="entry name" value="HisKA"/>
    <property type="match status" value="1"/>
</dbReference>
<accession>A0ABV9Z7S7</accession>
<dbReference type="CDD" id="cd00130">
    <property type="entry name" value="PAS"/>
    <property type="match status" value="1"/>
</dbReference>
<evidence type="ECO:0000256" key="4">
    <source>
        <dbReference type="ARBA" id="ARBA00022679"/>
    </source>
</evidence>
<dbReference type="PROSITE" id="PS50112">
    <property type="entry name" value="PAS"/>
    <property type="match status" value="1"/>
</dbReference>
<dbReference type="InterPro" id="IPR005330">
    <property type="entry name" value="MHYT_dom"/>
</dbReference>
<keyword evidence="8" id="KW-0902">Two-component regulatory system</keyword>
<feature type="transmembrane region" description="Helical" evidence="10">
    <location>
        <begin position="141"/>
        <end position="160"/>
    </location>
</feature>
<dbReference type="SUPFAM" id="SSF47384">
    <property type="entry name" value="Homodimeric domain of signal transducing histidine kinase"/>
    <property type="match status" value="1"/>
</dbReference>
<keyword evidence="7" id="KW-0067">ATP-binding</keyword>
<dbReference type="EMBL" id="JBHSJF010000010">
    <property type="protein sequence ID" value="MFC5069973.1"/>
    <property type="molecule type" value="Genomic_DNA"/>
</dbReference>
<dbReference type="InterPro" id="IPR000014">
    <property type="entry name" value="PAS"/>
</dbReference>
<dbReference type="Pfam" id="PF00072">
    <property type="entry name" value="Response_reg"/>
    <property type="match status" value="1"/>
</dbReference>
<dbReference type="Pfam" id="PF02518">
    <property type="entry name" value="HATPase_c"/>
    <property type="match status" value="1"/>
</dbReference>
<dbReference type="InterPro" id="IPR011006">
    <property type="entry name" value="CheY-like_superfamily"/>
</dbReference>
<gene>
    <name evidence="16" type="ORF">ACFPFW_18315</name>
</gene>
<dbReference type="CDD" id="cd00082">
    <property type="entry name" value="HisKA"/>
    <property type="match status" value="1"/>
</dbReference>
<feature type="domain" description="Histidine kinase" evidence="11">
    <location>
        <begin position="389"/>
        <end position="610"/>
    </location>
</feature>
<evidence type="ECO:0000256" key="8">
    <source>
        <dbReference type="ARBA" id="ARBA00023012"/>
    </source>
</evidence>
<dbReference type="Pfam" id="PF00989">
    <property type="entry name" value="PAS"/>
    <property type="match status" value="1"/>
</dbReference>
<keyword evidence="3 9" id="KW-0597">Phosphoprotein</keyword>
<dbReference type="InterPro" id="IPR036097">
    <property type="entry name" value="HisK_dim/P_sf"/>
</dbReference>
<dbReference type="Pfam" id="PF00512">
    <property type="entry name" value="HisKA"/>
    <property type="match status" value="1"/>
</dbReference>
<dbReference type="Pfam" id="PF03707">
    <property type="entry name" value="MHYT"/>
    <property type="match status" value="3"/>
</dbReference>
<dbReference type="PROSITE" id="PS50109">
    <property type="entry name" value="HIS_KIN"/>
    <property type="match status" value="1"/>
</dbReference>
<dbReference type="Proteomes" id="UP001595796">
    <property type="component" value="Unassembled WGS sequence"/>
</dbReference>
<feature type="transmembrane region" description="Helical" evidence="10">
    <location>
        <begin position="12"/>
        <end position="30"/>
    </location>
</feature>
<dbReference type="RefSeq" id="WP_114958658.1">
    <property type="nucleotide sequence ID" value="NZ_JBHSJF010000010.1"/>
</dbReference>
<dbReference type="SMART" id="SM00448">
    <property type="entry name" value="REC"/>
    <property type="match status" value="1"/>
</dbReference>
<feature type="domain" description="Response regulatory" evidence="12">
    <location>
        <begin position="631"/>
        <end position="742"/>
    </location>
</feature>